<feature type="domain" description="Ysc84 actin-binding" evidence="3">
    <location>
        <begin position="297"/>
        <end position="406"/>
    </location>
</feature>
<dbReference type="RefSeq" id="WP_187078178.1">
    <property type="nucleotide sequence ID" value="NZ_JACORT010000010.1"/>
</dbReference>
<dbReference type="PANTHER" id="PTHR38593">
    <property type="entry name" value="BLR2558 PROTEIN"/>
    <property type="match status" value="1"/>
</dbReference>
<feature type="signal peptide" evidence="2">
    <location>
        <begin position="1"/>
        <end position="22"/>
    </location>
</feature>
<gene>
    <name evidence="5" type="ORF">H8N03_20990</name>
</gene>
<dbReference type="Pfam" id="PF04366">
    <property type="entry name" value="Ysc84"/>
    <property type="match status" value="1"/>
</dbReference>
<dbReference type="Gene3D" id="1.20.1260.10">
    <property type="match status" value="1"/>
</dbReference>
<evidence type="ECO:0000259" key="3">
    <source>
        <dbReference type="Pfam" id="PF04366"/>
    </source>
</evidence>
<dbReference type="PANTHER" id="PTHR38593:SF1">
    <property type="entry name" value="BLR2558 PROTEIN"/>
    <property type="match status" value="1"/>
</dbReference>
<dbReference type="Proteomes" id="UP000608513">
    <property type="component" value="Unassembled WGS sequence"/>
</dbReference>
<comment type="caution">
    <text evidence="5">The sequence shown here is derived from an EMBL/GenBank/DDBJ whole genome shotgun (WGS) entry which is preliminary data.</text>
</comment>
<dbReference type="InterPro" id="IPR007461">
    <property type="entry name" value="Ysc84_actin-binding"/>
</dbReference>
<keyword evidence="2" id="KW-0732">Signal</keyword>
<protein>
    <submittedName>
        <fullName evidence="5">DUF4142 domain-containing protein</fullName>
    </submittedName>
</protein>
<dbReference type="InterPro" id="IPR025419">
    <property type="entry name" value="DUF4142"/>
</dbReference>
<sequence>MDRPLRPLALAVLACCAFAARAQQDSVPAVQQQRAAADTGQQAQPRVARKVPAADRQFMARAAESGHAEVAAGRLAISHGSDASVRDYGRMLVDDHQKANTQLVQIAHARGITLPTGPAAAQQQKLQQLGRLQAQAFDREFLQQMIVDHRKAISLFQEEAQRAGGAPAVRNYALQVLPTLQAHLQRAEGTHARLQSAAANTASATAATGTRQQARAPSDQARELADARQKVQESVQVVQRMKSDPRLAQLLERAHGVFIVPNYGRAALGLGAQAGEGLLVTRQGQDFGSPAFYNMGGLSIGAQAGAAAGQVAFLLMTERAVQQFRSDRKISLNADAGLTIGNYSARGQSSTGKVQDVVVWSDTEGAYAGVSLGITDVLPDNEANRAYYGRSDATPLTILGGRMEDPYGNALGRVLGA</sequence>
<dbReference type="AlphaFoldDB" id="A0A923MXC6"/>
<evidence type="ECO:0000256" key="1">
    <source>
        <dbReference type="SAM" id="MobiDB-lite"/>
    </source>
</evidence>
<accession>A0A923MXC6</accession>
<feature type="region of interest" description="Disordered" evidence="1">
    <location>
        <begin position="195"/>
        <end position="227"/>
    </location>
</feature>
<evidence type="ECO:0000313" key="5">
    <source>
        <dbReference type="EMBL" id="MBC5785437.1"/>
    </source>
</evidence>
<dbReference type="Pfam" id="PF13628">
    <property type="entry name" value="DUF4142"/>
    <property type="match status" value="1"/>
</dbReference>
<dbReference type="InterPro" id="IPR012347">
    <property type="entry name" value="Ferritin-like"/>
</dbReference>
<keyword evidence="6" id="KW-1185">Reference proteome</keyword>
<feature type="domain" description="DUF4142" evidence="4">
    <location>
        <begin position="54"/>
        <end position="188"/>
    </location>
</feature>
<feature type="compositionally biased region" description="Low complexity" evidence="1">
    <location>
        <begin position="195"/>
        <end position="216"/>
    </location>
</feature>
<evidence type="ECO:0000256" key="2">
    <source>
        <dbReference type="SAM" id="SignalP"/>
    </source>
</evidence>
<dbReference type="CDD" id="cd11524">
    <property type="entry name" value="SYLF"/>
    <property type="match status" value="1"/>
</dbReference>
<feature type="chain" id="PRO_5037917106" evidence="2">
    <location>
        <begin position="23"/>
        <end position="417"/>
    </location>
</feature>
<dbReference type="EMBL" id="JACORT010000010">
    <property type="protein sequence ID" value="MBC5785437.1"/>
    <property type="molecule type" value="Genomic_DNA"/>
</dbReference>
<proteinExistence type="predicted"/>
<organism evidence="5 6">
    <name type="scientific">Ramlibacter cellulosilyticus</name>
    <dbReference type="NCBI Taxonomy" id="2764187"/>
    <lineage>
        <taxon>Bacteria</taxon>
        <taxon>Pseudomonadati</taxon>
        <taxon>Pseudomonadota</taxon>
        <taxon>Betaproteobacteria</taxon>
        <taxon>Burkholderiales</taxon>
        <taxon>Comamonadaceae</taxon>
        <taxon>Ramlibacter</taxon>
    </lineage>
</organism>
<name>A0A923MXC6_9BURK</name>
<evidence type="ECO:0000313" key="6">
    <source>
        <dbReference type="Proteomes" id="UP000608513"/>
    </source>
</evidence>
<evidence type="ECO:0000259" key="4">
    <source>
        <dbReference type="Pfam" id="PF13628"/>
    </source>
</evidence>
<reference evidence="5" key="1">
    <citation type="submission" date="2020-08" db="EMBL/GenBank/DDBJ databases">
        <title>Ramlibacter sp. USB13 16S ribosomal RNA gene genome sequencing and assembly.</title>
        <authorList>
            <person name="Kang M."/>
        </authorList>
    </citation>
    <scope>NUCLEOTIDE SEQUENCE</scope>
    <source>
        <strain evidence="5">USB13</strain>
    </source>
</reference>